<dbReference type="InterPro" id="IPR010499">
    <property type="entry name" value="AraC_E-bd"/>
</dbReference>
<dbReference type="InterPro" id="IPR011256">
    <property type="entry name" value="Reg_factor_effector_dom_sf"/>
</dbReference>
<dbReference type="Pfam" id="PF06445">
    <property type="entry name" value="GyrI-like"/>
    <property type="match status" value="1"/>
</dbReference>
<dbReference type="AlphaFoldDB" id="A0A518C3Q5"/>
<dbReference type="Gene3D" id="1.10.10.60">
    <property type="entry name" value="Homeodomain-like"/>
    <property type="match status" value="2"/>
</dbReference>
<dbReference type="InterPro" id="IPR018062">
    <property type="entry name" value="HTH_AraC-typ_CS"/>
</dbReference>
<reference evidence="6" key="1">
    <citation type="submission" date="2019-02" db="EMBL/GenBank/DDBJ databases">
        <title>Deep-cultivation of Planctomycetes and their phenomic and genomic characterization uncovers novel biology.</title>
        <authorList>
            <person name="Wiegand S."/>
            <person name="Jogler M."/>
            <person name="Boedeker C."/>
            <person name="Pinto D."/>
            <person name="Vollmers J."/>
            <person name="Rivas-Marin E."/>
            <person name="Kohn T."/>
            <person name="Peeters S.H."/>
            <person name="Heuer A."/>
            <person name="Rast P."/>
            <person name="Oberbeckmann S."/>
            <person name="Bunk B."/>
            <person name="Jeske O."/>
            <person name="Meyerdierks A."/>
            <person name="Storesund J.E."/>
            <person name="Kallscheuer N."/>
            <person name="Luecker S."/>
            <person name="Lage O.M."/>
            <person name="Pohl T."/>
            <person name="Merkel B.J."/>
            <person name="Hornburger P."/>
            <person name="Mueller R.-W."/>
            <person name="Bruemmer F."/>
            <person name="Labrenz M."/>
            <person name="Spormann A.M."/>
            <person name="Op den Camp H."/>
            <person name="Overmann J."/>
            <person name="Amann R."/>
            <person name="Jetten M.S.M."/>
            <person name="Mascher T."/>
            <person name="Medema M.H."/>
            <person name="Devos D.P."/>
            <person name="Kaster A.-K."/>
            <person name="Ovreas L."/>
            <person name="Rohde M."/>
            <person name="Galperin M.Y."/>
            <person name="Jogler C."/>
        </authorList>
    </citation>
    <scope>NUCLEOTIDE SEQUENCE [LARGE SCALE GENOMIC DNA]</scope>
    <source>
        <strain evidence="6">Pan97</strain>
    </source>
</reference>
<keyword evidence="3" id="KW-0804">Transcription</keyword>
<evidence type="ECO:0000259" key="4">
    <source>
        <dbReference type="PROSITE" id="PS01124"/>
    </source>
</evidence>
<feature type="domain" description="HTH araC/xylS-type" evidence="4">
    <location>
        <begin position="5"/>
        <end position="103"/>
    </location>
</feature>
<evidence type="ECO:0000313" key="5">
    <source>
        <dbReference type="EMBL" id="QDU73860.1"/>
    </source>
</evidence>
<dbReference type="EMBL" id="CP036289">
    <property type="protein sequence ID" value="QDU73860.1"/>
    <property type="molecule type" value="Genomic_DNA"/>
</dbReference>
<dbReference type="PRINTS" id="PR00032">
    <property type="entry name" value="HTHARAC"/>
</dbReference>
<dbReference type="GO" id="GO:0043565">
    <property type="term" value="F:sequence-specific DNA binding"/>
    <property type="evidence" value="ECO:0007669"/>
    <property type="project" value="InterPro"/>
</dbReference>
<organism evidence="5 6">
    <name type="scientific">Bremerella volcania</name>
    <dbReference type="NCBI Taxonomy" id="2527984"/>
    <lineage>
        <taxon>Bacteria</taxon>
        <taxon>Pseudomonadati</taxon>
        <taxon>Planctomycetota</taxon>
        <taxon>Planctomycetia</taxon>
        <taxon>Pirellulales</taxon>
        <taxon>Pirellulaceae</taxon>
        <taxon>Bremerella</taxon>
    </lineage>
</organism>
<dbReference type="InterPro" id="IPR020449">
    <property type="entry name" value="Tscrpt_reg_AraC-type_HTH"/>
</dbReference>
<dbReference type="GO" id="GO:0003700">
    <property type="term" value="F:DNA-binding transcription factor activity"/>
    <property type="evidence" value="ECO:0007669"/>
    <property type="project" value="InterPro"/>
</dbReference>
<evidence type="ECO:0000256" key="2">
    <source>
        <dbReference type="ARBA" id="ARBA00023125"/>
    </source>
</evidence>
<dbReference type="SUPFAM" id="SSF46689">
    <property type="entry name" value="Homeodomain-like"/>
    <property type="match status" value="2"/>
</dbReference>
<dbReference type="SMART" id="SM00342">
    <property type="entry name" value="HTH_ARAC"/>
    <property type="match status" value="1"/>
</dbReference>
<evidence type="ECO:0000256" key="3">
    <source>
        <dbReference type="ARBA" id="ARBA00023163"/>
    </source>
</evidence>
<dbReference type="SMART" id="SM00871">
    <property type="entry name" value="AraC_E_bind"/>
    <property type="match status" value="1"/>
</dbReference>
<dbReference type="Gene3D" id="3.20.80.10">
    <property type="entry name" value="Regulatory factor, effector binding domain"/>
    <property type="match status" value="1"/>
</dbReference>
<evidence type="ECO:0000256" key="1">
    <source>
        <dbReference type="ARBA" id="ARBA00023015"/>
    </source>
</evidence>
<keyword evidence="1" id="KW-0805">Transcription regulation</keyword>
<gene>
    <name evidence="5" type="primary">rob</name>
    <name evidence="5" type="ORF">Pan97_08600</name>
</gene>
<dbReference type="OrthoDB" id="9806208at2"/>
<dbReference type="InterPro" id="IPR029442">
    <property type="entry name" value="GyrI-like"/>
</dbReference>
<dbReference type="KEGG" id="bvo:Pan97_08600"/>
<sequence length="277" mass="30983">MNPVQKACWYVESHLRDDLSLDIIASACHVSSYHLTRAFAASAGISLMRYVRARRLSEAAQRLADGADDILTMALDYGYGSHEAFTRAFRSQFGVTPEHVRAQGNVLELTLEEIFTMNSSATTDLSEPTIEDLPALRLAGLVQRYHCESPESIPRQWERLDPYLGNINGQVGATAYGVVYEFDPEGNFAYLTGVEVTEDPQIPADFQRLTVPPQRYAVFSQKSHIAGIRNVFSAIWNQWLPQSAYQAAEAPTIERYGQEFNPSTGLGGYQIWLPIRD</sequence>
<dbReference type="PANTHER" id="PTHR47504:SF5">
    <property type="entry name" value="RIGHT ORIGIN-BINDING PROTEIN"/>
    <property type="match status" value="1"/>
</dbReference>
<accession>A0A518C3Q5</accession>
<evidence type="ECO:0000313" key="6">
    <source>
        <dbReference type="Proteomes" id="UP000318626"/>
    </source>
</evidence>
<proteinExistence type="predicted"/>
<dbReference type="Pfam" id="PF12833">
    <property type="entry name" value="HTH_18"/>
    <property type="match status" value="1"/>
</dbReference>
<dbReference type="InterPro" id="IPR018060">
    <property type="entry name" value="HTH_AraC"/>
</dbReference>
<keyword evidence="2" id="KW-0238">DNA-binding</keyword>
<keyword evidence="6" id="KW-1185">Reference proteome</keyword>
<dbReference type="RefSeq" id="WP_144970885.1">
    <property type="nucleotide sequence ID" value="NZ_CP036289.1"/>
</dbReference>
<dbReference type="PROSITE" id="PS00041">
    <property type="entry name" value="HTH_ARAC_FAMILY_1"/>
    <property type="match status" value="1"/>
</dbReference>
<dbReference type="PROSITE" id="PS01124">
    <property type="entry name" value="HTH_ARAC_FAMILY_2"/>
    <property type="match status" value="1"/>
</dbReference>
<protein>
    <submittedName>
        <fullName evidence="5">Right origin-binding protein</fullName>
    </submittedName>
</protein>
<dbReference type="Proteomes" id="UP000318626">
    <property type="component" value="Chromosome"/>
</dbReference>
<dbReference type="InterPro" id="IPR009057">
    <property type="entry name" value="Homeodomain-like_sf"/>
</dbReference>
<name>A0A518C3Q5_9BACT</name>
<dbReference type="PANTHER" id="PTHR47504">
    <property type="entry name" value="RIGHT ORIGIN-BINDING PROTEIN"/>
    <property type="match status" value="1"/>
</dbReference>
<dbReference type="SUPFAM" id="SSF55136">
    <property type="entry name" value="Probable bacterial effector-binding domain"/>
    <property type="match status" value="1"/>
</dbReference>
<dbReference type="InterPro" id="IPR050959">
    <property type="entry name" value="MarA-like"/>
</dbReference>